<evidence type="ECO:0000256" key="1">
    <source>
        <dbReference type="SAM" id="MobiDB-lite"/>
    </source>
</evidence>
<keyword evidence="4" id="KW-1185">Reference proteome</keyword>
<name>W9QCC7_9ROSA</name>
<evidence type="ECO:0000313" key="4">
    <source>
        <dbReference type="Proteomes" id="UP000030645"/>
    </source>
</evidence>
<evidence type="ECO:0000313" key="3">
    <source>
        <dbReference type="EMBL" id="EXB25873.1"/>
    </source>
</evidence>
<dbReference type="InterPro" id="IPR011051">
    <property type="entry name" value="RmlC_Cupin_sf"/>
</dbReference>
<dbReference type="InterPro" id="IPR014710">
    <property type="entry name" value="RmlC-like_jellyroll"/>
</dbReference>
<feature type="region of interest" description="Disordered" evidence="1">
    <location>
        <begin position="1"/>
        <end position="30"/>
    </location>
</feature>
<accession>W9QCC7</accession>
<reference evidence="4" key="1">
    <citation type="submission" date="2013-01" db="EMBL/GenBank/DDBJ databases">
        <title>Draft Genome Sequence of a Mulberry Tree, Morus notabilis C.K. Schneid.</title>
        <authorList>
            <person name="He N."/>
            <person name="Zhao S."/>
        </authorList>
    </citation>
    <scope>NUCLEOTIDE SEQUENCE</scope>
</reference>
<dbReference type="EMBL" id="KE343368">
    <property type="protein sequence ID" value="EXB25873.1"/>
    <property type="molecule type" value="Genomic_DNA"/>
</dbReference>
<dbReference type="SUPFAM" id="SSF51182">
    <property type="entry name" value="RmlC-like cupins"/>
    <property type="match status" value="1"/>
</dbReference>
<dbReference type="Gene3D" id="2.60.120.10">
    <property type="entry name" value="Jelly Rolls"/>
    <property type="match status" value="1"/>
</dbReference>
<dbReference type="InterPro" id="IPR006045">
    <property type="entry name" value="Cupin_1"/>
</dbReference>
<protein>
    <submittedName>
        <fullName evidence="3">Glycinin G1</fullName>
    </submittedName>
</protein>
<evidence type="ECO:0000259" key="2">
    <source>
        <dbReference type="Pfam" id="PF00190"/>
    </source>
</evidence>
<feature type="domain" description="Cupin type-1" evidence="2">
    <location>
        <begin position="20"/>
        <end position="73"/>
    </location>
</feature>
<sequence length="75" mass="8495">MGNLGTLSPDFTETFEESQQGQGHIARPEDHQQELRSFKEGDILSIPAEVAYWIYNNGDQKLIFVTLLNISNVEN</sequence>
<organism evidence="3 4">
    <name type="scientific">Morus notabilis</name>
    <dbReference type="NCBI Taxonomy" id="981085"/>
    <lineage>
        <taxon>Eukaryota</taxon>
        <taxon>Viridiplantae</taxon>
        <taxon>Streptophyta</taxon>
        <taxon>Embryophyta</taxon>
        <taxon>Tracheophyta</taxon>
        <taxon>Spermatophyta</taxon>
        <taxon>Magnoliopsida</taxon>
        <taxon>eudicotyledons</taxon>
        <taxon>Gunneridae</taxon>
        <taxon>Pentapetalae</taxon>
        <taxon>rosids</taxon>
        <taxon>fabids</taxon>
        <taxon>Rosales</taxon>
        <taxon>Moraceae</taxon>
        <taxon>Moreae</taxon>
        <taxon>Morus</taxon>
    </lineage>
</organism>
<dbReference type="STRING" id="981085.W9QCC7"/>
<dbReference type="AlphaFoldDB" id="W9QCC7"/>
<dbReference type="Proteomes" id="UP000030645">
    <property type="component" value="Unassembled WGS sequence"/>
</dbReference>
<proteinExistence type="predicted"/>
<gene>
    <name evidence="3" type="ORF">L484_012300</name>
</gene>
<feature type="compositionally biased region" description="Polar residues" evidence="1">
    <location>
        <begin position="1"/>
        <end position="22"/>
    </location>
</feature>
<dbReference type="Pfam" id="PF00190">
    <property type="entry name" value="Cupin_1"/>
    <property type="match status" value="1"/>
</dbReference>